<dbReference type="SUPFAM" id="SSF82199">
    <property type="entry name" value="SET domain"/>
    <property type="match status" value="1"/>
</dbReference>
<keyword evidence="3" id="KW-0949">S-adenosyl-L-methionine</keyword>
<dbReference type="HOGENOM" id="CLU_693340_0_0_1"/>
<reference evidence="4 5" key="1">
    <citation type="journal article" date="2007" name="Proc. Natl. Acad. Sci. U.S.A.">
        <title>The tiny eukaryote Ostreococcus provides genomic insights into the paradox of plankton speciation.</title>
        <authorList>
            <person name="Palenik B."/>
            <person name="Grimwood J."/>
            <person name="Aerts A."/>
            <person name="Rouze P."/>
            <person name="Salamov A."/>
            <person name="Putnam N."/>
            <person name="Dupont C."/>
            <person name="Jorgensen R."/>
            <person name="Derelle E."/>
            <person name="Rombauts S."/>
            <person name="Zhou K."/>
            <person name="Otillar R."/>
            <person name="Merchant S.S."/>
            <person name="Podell S."/>
            <person name="Gaasterland T."/>
            <person name="Napoli C."/>
            <person name="Gendler K."/>
            <person name="Manuell A."/>
            <person name="Tai V."/>
            <person name="Vallon O."/>
            <person name="Piganeau G."/>
            <person name="Jancek S."/>
            <person name="Heijde M."/>
            <person name="Jabbari K."/>
            <person name="Bowler C."/>
            <person name="Lohr M."/>
            <person name="Robbens S."/>
            <person name="Werner G."/>
            <person name="Dubchak I."/>
            <person name="Pazour G.J."/>
            <person name="Ren Q."/>
            <person name="Paulsen I."/>
            <person name="Delwiche C."/>
            <person name="Schmutz J."/>
            <person name="Rokhsar D."/>
            <person name="Van de Peer Y."/>
            <person name="Moreau H."/>
            <person name="Grigoriev I.V."/>
        </authorList>
    </citation>
    <scope>NUCLEOTIDE SEQUENCE [LARGE SCALE GENOMIC DNA]</scope>
    <source>
        <strain evidence="4 5">CCE9901</strain>
    </source>
</reference>
<dbReference type="RefSeq" id="XP_001416564.1">
    <property type="nucleotide sequence ID" value="XM_001416527.1"/>
</dbReference>
<dbReference type="AlphaFoldDB" id="A4RTV9"/>
<dbReference type="CDD" id="cd10527">
    <property type="entry name" value="SET_LSMT"/>
    <property type="match status" value="1"/>
</dbReference>
<sequence length="398" mass="44906">MEAYARVRWNETLHPSRYDATAPGGLGSALASMRSEHGNDDKMALIVCLLYERYELGDRSAFAEYFRTMPGEFDTPTHWSDDTAKELRGSDTYEVDIVDEYKLLNTVWNALRVRVFDVYTDVFVGKAARSLYALRWAWTVAHARATRVSGKDGLALVPVIDMIRECGKDVDADKTDIVDDEGFAVYDPHADEVVVYAKRDYAPGEELCERFGGWNNGESVQHLGYLPDVHTNSTRNCVLMVLTPEKKRNEEKVRKAGFDVPWRVCVPSAASESSLDMLSAYAELASGRAVEIGGDGVPKNVRRDGVRDVLLARLKRYPTSLEQDDAALSTMRDSMREFAAALERDDMQLLERERVREKLRDMRRSALAVELRVREKTILNALIDRVAPAADELVKDEL</sequence>
<dbReference type="InterPro" id="IPR046341">
    <property type="entry name" value="SET_dom_sf"/>
</dbReference>
<dbReference type="SUPFAM" id="SSF81822">
    <property type="entry name" value="RuBisCo LSMT C-terminal, substrate-binding domain"/>
    <property type="match status" value="1"/>
</dbReference>
<keyword evidence="5" id="KW-1185">Reference proteome</keyword>
<evidence type="ECO:0000313" key="5">
    <source>
        <dbReference type="Proteomes" id="UP000001568"/>
    </source>
</evidence>
<accession>A4RTV9</accession>
<dbReference type="GO" id="GO:0016279">
    <property type="term" value="F:protein-lysine N-methyltransferase activity"/>
    <property type="evidence" value="ECO:0007669"/>
    <property type="project" value="TreeGrafter"/>
</dbReference>
<dbReference type="InterPro" id="IPR050600">
    <property type="entry name" value="SETD3_SETD6_MTase"/>
</dbReference>
<keyword evidence="2" id="KW-0808">Transferase</keyword>
<dbReference type="Proteomes" id="UP000001568">
    <property type="component" value="Chromosome 3"/>
</dbReference>
<dbReference type="PANTHER" id="PTHR13271">
    <property type="entry name" value="UNCHARACTERIZED PUTATIVE METHYLTRANSFERASE"/>
    <property type="match status" value="1"/>
</dbReference>
<dbReference type="eggNOG" id="KOG1337">
    <property type="taxonomic scope" value="Eukaryota"/>
</dbReference>
<organism evidence="4 5">
    <name type="scientific">Ostreococcus lucimarinus (strain CCE9901)</name>
    <dbReference type="NCBI Taxonomy" id="436017"/>
    <lineage>
        <taxon>Eukaryota</taxon>
        <taxon>Viridiplantae</taxon>
        <taxon>Chlorophyta</taxon>
        <taxon>Mamiellophyceae</taxon>
        <taxon>Mamiellales</taxon>
        <taxon>Bathycoccaceae</taxon>
        <taxon>Ostreococcus</taxon>
    </lineage>
</organism>
<dbReference type="Gramene" id="ABO94857">
    <property type="protein sequence ID" value="ABO94857"/>
    <property type="gene ID" value="OSTLU_30402"/>
</dbReference>
<proteinExistence type="predicted"/>
<evidence type="ECO:0000256" key="2">
    <source>
        <dbReference type="ARBA" id="ARBA00022679"/>
    </source>
</evidence>
<evidence type="ECO:0000256" key="3">
    <source>
        <dbReference type="ARBA" id="ARBA00022691"/>
    </source>
</evidence>
<dbReference type="EMBL" id="CP000583">
    <property type="protein sequence ID" value="ABO94857.1"/>
    <property type="molecule type" value="Genomic_DNA"/>
</dbReference>
<evidence type="ECO:0000256" key="1">
    <source>
        <dbReference type="ARBA" id="ARBA00022603"/>
    </source>
</evidence>
<dbReference type="KEGG" id="olu:OSTLU_30402"/>
<protein>
    <submittedName>
        <fullName evidence="4">Uncharacterized protein</fullName>
    </submittedName>
</protein>
<dbReference type="InterPro" id="IPR036464">
    <property type="entry name" value="Rubisco_LSMT_subst-bd_sf"/>
</dbReference>
<keyword evidence="1" id="KW-0489">Methyltransferase</keyword>
<dbReference type="Gene3D" id="3.90.1410.10">
    <property type="entry name" value="set domain protein methyltransferase, domain 1"/>
    <property type="match status" value="1"/>
</dbReference>
<name>A4RTV9_OSTLU</name>
<dbReference type="OrthoDB" id="341421at2759"/>
<evidence type="ECO:0000313" key="4">
    <source>
        <dbReference type="EMBL" id="ABO94857.1"/>
    </source>
</evidence>
<gene>
    <name evidence="4" type="ORF">OSTLU_30402</name>
</gene>
<dbReference type="GO" id="GO:0032259">
    <property type="term" value="P:methylation"/>
    <property type="evidence" value="ECO:0007669"/>
    <property type="project" value="UniProtKB-KW"/>
</dbReference>
<dbReference type="GeneID" id="5000619"/>